<keyword evidence="4" id="KW-1185">Reference proteome</keyword>
<dbReference type="GeneID" id="35424174"/>
<dbReference type="EMBL" id="CP134184">
    <property type="protein sequence ID" value="WPA95775.1"/>
    <property type="molecule type" value="Genomic_DNA"/>
</dbReference>
<accession>A0ABZ0N8D2</accession>
<evidence type="ECO:0000256" key="2">
    <source>
        <dbReference type="SAM" id="SignalP"/>
    </source>
</evidence>
<evidence type="ECO:0000313" key="4">
    <source>
        <dbReference type="Proteomes" id="UP001302367"/>
    </source>
</evidence>
<gene>
    <name evidence="3" type="ORF">RHO25_000378</name>
</gene>
<feature type="compositionally biased region" description="Low complexity" evidence="1">
    <location>
        <begin position="170"/>
        <end position="187"/>
    </location>
</feature>
<evidence type="ECO:0000313" key="3">
    <source>
        <dbReference type="EMBL" id="WPA95775.1"/>
    </source>
</evidence>
<proteinExistence type="predicted"/>
<dbReference type="RefSeq" id="XP_023459153.2">
    <property type="nucleotide sequence ID" value="XM_023592995.2"/>
</dbReference>
<evidence type="ECO:0008006" key="5">
    <source>
        <dbReference type="Google" id="ProtNLM"/>
    </source>
</evidence>
<keyword evidence="2" id="KW-0732">Signal</keyword>
<dbReference type="Proteomes" id="UP001302367">
    <property type="component" value="Chromosome 1"/>
</dbReference>
<name>A0ABZ0N8D2_CERBT</name>
<reference evidence="3 4" key="1">
    <citation type="submission" date="2023-09" db="EMBL/GenBank/DDBJ databases">
        <title>Complete-Gapless Cercospora beticola genome.</title>
        <authorList>
            <person name="Wyatt N.A."/>
            <person name="Spanner R.E."/>
            <person name="Bolton M.D."/>
        </authorList>
    </citation>
    <scope>NUCLEOTIDE SEQUENCE [LARGE SCALE GENOMIC DNA]</scope>
    <source>
        <strain evidence="3">Cb09-40</strain>
    </source>
</reference>
<sequence length="233" mass="24585">MKYSTALAFALSASGALAAPTTYAAPADDGTKPSQKVCTAYRAYRTCQGQPSANQSFCASQFAGAAEVQPYEGSGKTTSVAPDVYFANLEKNCPAAQPTPADDGTKPSQKVCTAYRAYRTCQGQPSANQSFCASQFAGAAQVQPYEGSGKTTSVAPDVYFANLQKNCPAAQPKPTSSAAPAPSKTPAAQPPADKPADKGYGSYGTYEKYPTHYASYGKYDYKTYQNYGSYKKE</sequence>
<feature type="chain" id="PRO_5047195848" description="Secreted protein" evidence="2">
    <location>
        <begin position="19"/>
        <end position="233"/>
    </location>
</feature>
<feature type="region of interest" description="Disordered" evidence="1">
    <location>
        <begin position="170"/>
        <end position="201"/>
    </location>
</feature>
<organism evidence="3 4">
    <name type="scientific">Cercospora beticola</name>
    <name type="common">Sugarbeet leaf spot fungus</name>
    <dbReference type="NCBI Taxonomy" id="122368"/>
    <lineage>
        <taxon>Eukaryota</taxon>
        <taxon>Fungi</taxon>
        <taxon>Dikarya</taxon>
        <taxon>Ascomycota</taxon>
        <taxon>Pezizomycotina</taxon>
        <taxon>Dothideomycetes</taxon>
        <taxon>Dothideomycetidae</taxon>
        <taxon>Mycosphaerellales</taxon>
        <taxon>Mycosphaerellaceae</taxon>
        <taxon>Cercospora</taxon>
    </lineage>
</organism>
<feature type="signal peptide" evidence="2">
    <location>
        <begin position="1"/>
        <end position="18"/>
    </location>
</feature>
<evidence type="ECO:0000256" key="1">
    <source>
        <dbReference type="SAM" id="MobiDB-lite"/>
    </source>
</evidence>
<protein>
    <recommendedName>
        <fullName evidence="5">Secreted protein</fullName>
    </recommendedName>
</protein>